<evidence type="ECO:0000313" key="5">
    <source>
        <dbReference type="Proteomes" id="UP000253383"/>
    </source>
</evidence>
<name>A0A368JGJ1_9BACT</name>
<dbReference type="InterPro" id="IPR012373">
    <property type="entry name" value="Ferrdict_sens_TM"/>
</dbReference>
<evidence type="ECO:0000259" key="3">
    <source>
        <dbReference type="Pfam" id="PF16344"/>
    </source>
</evidence>
<evidence type="ECO:0000313" key="4">
    <source>
        <dbReference type="EMBL" id="RCR66777.1"/>
    </source>
</evidence>
<feature type="domain" description="FecR protein" evidence="2">
    <location>
        <begin position="146"/>
        <end position="234"/>
    </location>
</feature>
<dbReference type="RefSeq" id="WP_114408771.1">
    <property type="nucleotide sequence ID" value="NZ_QOWE01000024.1"/>
</dbReference>
<dbReference type="Gene3D" id="3.55.50.30">
    <property type="match status" value="1"/>
</dbReference>
<dbReference type="PANTHER" id="PTHR30273:SF2">
    <property type="entry name" value="PROTEIN FECR"/>
    <property type="match status" value="1"/>
</dbReference>
<keyword evidence="1" id="KW-0472">Membrane</keyword>
<keyword evidence="1" id="KW-0812">Transmembrane</keyword>
<dbReference type="InterPro" id="IPR032508">
    <property type="entry name" value="FecR_C"/>
</dbReference>
<dbReference type="AlphaFoldDB" id="A0A368JGJ1"/>
<dbReference type="InterPro" id="IPR006860">
    <property type="entry name" value="FecR"/>
</dbReference>
<evidence type="ECO:0000256" key="1">
    <source>
        <dbReference type="SAM" id="Phobius"/>
    </source>
</evidence>
<accession>A0A368JGJ1</accession>
<feature type="domain" description="Protein FecR C-terminal" evidence="3">
    <location>
        <begin position="290"/>
        <end position="358"/>
    </location>
</feature>
<comment type="caution">
    <text evidence="4">The sequence shown here is derived from an EMBL/GenBank/DDBJ whole genome shotgun (WGS) entry which is preliminary data.</text>
</comment>
<dbReference type="Proteomes" id="UP000253383">
    <property type="component" value="Unassembled WGS sequence"/>
</dbReference>
<dbReference type="PANTHER" id="PTHR30273">
    <property type="entry name" value="PERIPLASMIC SIGNAL SENSOR AND SIGMA FACTOR ACTIVATOR FECR-RELATED"/>
    <property type="match status" value="1"/>
</dbReference>
<feature type="transmembrane region" description="Helical" evidence="1">
    <location>
        <begin position="95"/>
        <end position="115"/>
    </location>
</feature>
<sequence length="362" mass="40737">MTDYRKFIVEDFLTDPLFRAWVLNGDAQATDFWQHWLAGNPDRSAMVEDARALLLAMAEKRQMLSDDELDTIVEGTLGKLSSNTETGQPTVRRMYLVWARVAAAVLVVAGLGWLVQKFPLGASFKAISTTSSPSEIRVERTNDTDRPMTVLLGDKSTVILQPGSRLSFSSALEKEPRRIVYLDGEAFFDVVKDPAHPFFVYSNQLITRVLGTSFRVVAYEREKQASVSVLTGKVTVFTKKDLEKMDRIAIRPGAGGLVLSPNEQVTFSQNKARFTKSRIQGLANLYHPPRFSFDETPVADVFSALEKAYGIDIEYEPEKLDGYRLTATFSEMSLHDELHLICRIIKGTYHIEEGRVIIETDR</sequence>
<proteinExistence type="predicted"/>
<dbReference type="Pfam" id="PF16344">
    <property type="entry name" value="FecR_C"/>
    <property type="match status" value="1"/>
</dbReference>
<keyword evidence="1" id="KW-1133">Transmembrane helix</keyword>
<dbReference type="GO" id="GO:0016989">
    <property type="term" value="F:sigma factor antagonist activity"/>
    <property type="evidence" value="ECO:0007669"/>
    <property type="project" value="TreeGrafter"/>
</dbReference>
<dbReference type="Pfam" id="PF04773">
    <property type="entry name" value="FecR"/>
    <property type="match status" value="1"/>
</dbReference>
<keyword evidence="5" id="KW-1185">Reference proteome</keyword>
<gene>
    <name evidence="4" type="ORF">DUE52_24805</name>
</gene>
<organism evidence="4 5">
    <name type="scientific">Larkinella punicea</name>
    <dbReference type="NCBI Taxonomy" id="2315727"/>
    <lineage>
        <taxon>Bacteria</taxon>
        <taxon>Pseudomonadati</taxon>
        <taxon>Bacteroidota</taxon>
        <taxon>Cytophagia</taxon>
        <taxon>Cytophagales</taxon>
        <taxon>Spirosomataceae</taxon>
        <taxon>Larkinella</taxon>
    </lineage>
</organism>
<dbReference type="Gene3D" id="2.60.120.1440">
    <property type="match status" value="1"/>
</dbReference>
<protein>
    <submittedName>
        <fullName evidence="4">FecR family protein</fullName>
    </submittedName>
</protein>
<dbReference type="OrthoDB" id="645173at2"/>
<dbReference type="EMBL" id="QOWE01000024">
    <property type="protein sequence ID" value="RCR66777.1"/>
    <property type="molecule type" value="Genomic_DNA"/>
</dbReference>
<reference evidence="4 5" key="1">
    <citation type="submission" date="2018-07" db="EMBL/GenBank/DDBJ databases">
        <title>Genome analysis of Larkinella rosea.</title>
        <authorList>
            <person name="Zhou Z."/>
            <person name="Wang G."/>
        </authorList>
    </citation>
    <scope>NUCLEOTIDE SEQUENCE [LARGE SCALE GENOMIC DNA]</scope>
    <source>
        <strain evidence="5">zzj9</strain>
    </source>
</reference>
<evidence type="ECO:0000259" key="2">
    <source>
        <dbReference type="Pfam" id="PF04773"/>
    </source>
</evidence>
<dbReference type="PIRSF" id="PIRSF018266">
    <property type="entry name" value="FecR"/>
    <property type="match status" value="1"/>
</dbReference>